<evidence type="ECO:0000256" key="10">
    <source>
        <dbReference type="ARBA" id="ARBA00031353"/>
    </source>
</evidence>
<dbReference type="EC" id="6.3.2.30" evidence="4"/>
<comment type="caution">
    <text evidence="16">The sequence shown here is derived from an EMBL/GenBank/DDBJ whole genome shotgun (WGS) entry which is preliminary data.</text>
</comment>
<comment type="function">
    <text evidence="1">Catalyzes the ATP-dependent polymerization of arginine and aspartate to multi-L-arginyl-poly-L-aspartic acid (cyanophycin; a water-insoluble reserve polymer).</text>
</comment>
<dbReference type="InterPro" id="IPR011810">
    <property type="entry name" value="Cya_phycin_syn"/>
</dbReference>
<comment type="similarity">
    <text evidence="2">In the C-terminal section; belongs to the MurCDEF family.</text>
</comment>
<dbReference type="Pfam" id="PF18921">
    <property type="entry name" value="Cyanophycin_syn"/>
    <property type="match status" value="1"/>
</dbReference>
<dbReference type="GO" id="GO:0046872">
    <property type="term" value="F:metal ion binding"/>
    <property type="evidence" value="ECO:0007669"/>
    <property type="project" value="InterPro"/>
</dbReference>
<dbReference type="InterPro" id="IPR011761">
    <property type="entry name" value="ATP-grasp"/>
</dbReference>
<evidence type="ECO:0000256" key="3">
    <source>
        <dbReference type="ARBA" id="ARBA00011738"/>
    </source>
</evidence>
<proteinExistence type="inferred from homology"/>
<evidence type="ECO:0000256" key="8">
    <source>
        <dbReference type="ARBA" id="ARBA00022741"/>
    </source>
</evidence>
<evidence type="ECO:0000313" key="16">
    <source>
        <dbReference type="EMBL" id="NNG41077.1"/>
    </source>
</evidence>
<evidence type="ECO:0000256" key="6">
    <source>
        <dbReference type="ARBA" id="ARBA00022036"/>
    </source>
</evidence>
<dbReference type="InterPro" id="IPR004101">
    <property type="entry name" value="Mur_ligase_C"/>
</dbReference>
<evidence type="ECO:0000256" key="4">
    <source>
        <dbReference type="ARBA" id="ARBA00012968"/>
    </source>
</evidence>
<feature type="compositionally biased region" description="Low complexity" evidence="14">
    <location>
        <begin position="1"/>
        <end position="14"/>
    </location>
</feature>
<dbReference type="GO" id="GO:0004326">
    <property type="term" value="F:tetrahydrofolylpolyglutamate synthase activity"/>
    <property type="evidence" value="ECO:0007669"/>
    <property type="project" value="InterPro"/>
</dbReference>
<evidence type="ECO:0000256" key="1">
    <source>
        <dbReference type="ARBA" id="ARBA00003184"/>
    </source>
</evidence>
<keyword evidence="9 13" id="KW-0067">ATP-binding</keyword>
<evidence type="ECO:0000256" key="13">
    <source>
        <dbReference type="PROSITE-ProRule" id="PRU00409"/>
    </source>
</evidence>
<evidence type="ECO:0000256" key="11">
    <source>
        <dbReference type="ARBA" id="ARBA00048094"/>
    </source>
</evidence>
<dbReference type="NCBIfam" id="NF010623">
    <property type="entry name" value="PRK14016.1"/>
    <property type="match status" value="1"/>
</dbReference>
<dbReference type="Gene3D" id="3.90.190.20">
    <property type="entry name" value="Mur ligase, C-terminal domain"/>
    <property type="match status" value="1"/>
</dbReference>
<dbReference type="GO" id="GO:0005524">
    <property type="term" value="F:ATP binding"/>
    <property type="evidence" value="ECO:0007669"/>
    <property type="project" value="UniProtKB-UniRule"/>
</dbReference>
<feature type="region of interest" description="Disordered" evidence="14">
    <location>
        <begin position="1"/>
        <end position="55"/>
    </location>
</feature>
<evidence type="ECO:0000259" key="15">
    <source>
        <dbReference type="PROSITE" id="PS50975"/>
    </source>
</evidence>
<dbReference type="Gene3D" id="3.40.1190.10">
    <property type="entry name" value="Mur-like, catalytic domain"/>
    <property type="match status" value="1"/>
</dbReference>
<evidence type="ECO:0000313" key="17">
    <source>
        <dbReference type="Proteomes" id="UP000557772"/>
    </source>
</evidence>
<dbReference type="PANTHER" id="PTHR23135">
    <property type="entry name" value="MUR LIGASE FAMILY MEMBER"/>
    <property type="match status" value="1"/>
</dbReference>
<protein>
    <recommendedName>
        <fullName evidence="6">Cyanophycin synthetase</fullName>
        <ecNumber evidence="5">6.3.2.29</ecNumber>
        <ecNumber evidence="4">6.3.2.30</ecNumber>
    </recommendedName>
    <alternativeName>
        <fullName evidence="10">Cyanophycin synthase</fullName>
    </alternativeName>
</protein>
<organism evidence="16 17">
    <name type="scientific">Flexivirga aerilata</name>
    <dbReference type="NCBI Taxonomy" id="1656889"/>
    <lineage>
        <taxon>Bacteria</taxon>
        <taxon>Bacillati</taxon>
        <taxon>Actinomycetota</taxon>
        <taxon>Actinomycetes</taxon>
        <taxon>Micrococcales</taxon>
        <taxon>Dermacoccaceae</taxon>
        <taxon>Flexivirga</taxon>
    </lineage>
</organism>
<evidence type="ECO:0000256" key="14">
    <source>
        <dbReference type="SAM" id="MobiDB-lite"/>
    </source>
</evidence>
<keyword evidence="7 16" id="KW-0436">Ligase</keyword>
<evidence type="ECO:0000256" key="9">
    <source>
        <dbReference type="ARBA" id="ARBA00022840"/>
    </source>
</evidence>
<dbReference type="PROSITE" id="PS50975">
    <property type="entry name" value="ATP_GRASP"/>
    <property type="match status" value="1"/>
</dbReference>
<dbReference type="InterPro" id="IPR013221">
    <property type="entry name" value="Mur_ligase_cen"/>
</dbReference>
<dbReference type="NCBIfam" id="TIGR02068">
    <property type="entry name" value="cya_phycin_syn"/>
    <property type="match status" value="1"/>
</dbReference>
<comment type="catalytic activity">
    <reaction evidence="11">
        <text>[L-4-(L-arginin-2-N-yl)aspartate](n)-L-aspartate + L-arginine + ATP = [L-4-(L-arginin-2-N-yl)aspartate](n+1) + ADP + phosphate + H(+)</text>
        <dbReference type="Rhea" id="RHEA:23888"/>
        <dbReference type="Rhea" id="RHEA-COMP:13732"/>
        <dbReference type="Rhea" id="RHEA-COMP:13733"/>
        <dbReference type="ChEBI" id="CHEBI:15378"/>
        <dbReference type="ChEBI" id="CHEBI:30616"/>
        <dbReference type="ChEBI" id="CHEBI:32682"/>
        <dbReference type="ChEBI" id="CHEBI:43474"/>
        <dbReference type="ChEBI" id="CHEBI:137986"/>
        <dbReference type="ChEBI" id="CHEBI:137990"/>
        <dbReference type="ChEBI" id="CHEBI:456216"/>
        <dbReference type="EC" id="6.3.2.30"/>
    </reaction>
</comment>
<dbReference type="Pfam" id="PF13549">
    <property type="entry name" value="ATP-grasp_5"/>
    <property type="match status" value="1"/>
</dbReference>
<dbReference type="GO" id="GO:0071161">
    <property type="term" value="F:cyanophycin synthetase activity (L-arginine-adding)"/>
    <property type="evidence" value="ECO:0007669"/>
    <property type="project" value="UniProtKB-EC"/>
</dbReference>
<dbReference type="InterPro" id="IPR013815">
    <property type="entry name" value="ATP_grasp_subdomain_1"/>
</dbReference>
<evidence type="ECO:0000256" key="12">
    <source>
        <dbReference type="ARBA" id="ARBA00048425"/>
    </source>
</evidence>
<dbReference type="Gene3D" id="3.30.1490.20">
    <property type="entry name" value="ATP-grasp fold, A domain"/>
    <property type="match status" value="1"/>
</dbReference>
<dbReference type="SUPFAM" id="SSF53244">
    <property type="entry name" value="MurD-like peptide ligases, peptide-binding domain"/>
    <property type="match status" value="1"/>
</dbReference>
<evidence type="ECO:0000256" key="7">
    <source>
        <dbReference type="ARBA" id="ARBA00022598"/>
    </source>
</evidence>
<feature type="region of interest" description="Disordered" evidence="14">
    <location>
        <begin position="951"/>
        <end position="994"/>
    </location>
</feature>
<dbReference type="Pfam" id="PF02875">
    <property type="entry name" value="Mur_ligase_C"/>
    <property type="match status" value="1"/>
</dbReference>
<dbReference type="SUPFAM" id="SSF53623">
    <property type="entry name" value="MurD-like peptide ligases, catalytic domain"/>
    <property type="match status" value="1"/>
</dbReference>
<comment type="subunit">
    <text evidence="3">Homodimer.</text>
</comment>
<accession>A0A849AMR8</accession>
<gene>
    <name evidence="16" type="primary">cphA</name>
    <name evidence="16" type="ORF">HJ588_17600</name>
</gene>
<evidence type="ECO:0000256" key="5">
    <source>
        <dbReference type="ARBA" id="ARBA00013005"/>
    </source>
</evidence>
<dbReference type="EC" id="6.3.2.29" evidence="5"/>
<name>A0A849AMR8_9MICO</name>
<dbReference type="PANTHER" id="PTHR23135:SF18">
    <property type="entry name" value="CYANOPHYCIN SYNTHETASE"/>
    <property type="match status" value="1"/>
</dbReference>
<dbReference type="PROSITE" id="PS01011">
    <property type="entry name" value="FOLYLPOLYGLU_SYNT_1"/>
    <property type="match status" value="1"/>
</dbReference>
<dbReference type="EMBL" id="JABENB010000003">
    <property type="protein sequence ID" value="NNG41077.1"/>
    <property type="molecule type" value="Genomic_DNA"/>
</dbReference>
<dbReference type="InterPro" id="IPR036565">
    <property type="entry name" value="Mur-like_cat_sf"/>
</dbReference>
<dbReference type="CDD" id="cd01983">
    <property type="entry name" value="SIMIBI"/>
    <property type="match status" value="1"/>
</dbReference>
<dbReference type="AlphaFoldDB" id="A0A849AMR8"/>
<evidence type="ECO:0000256" key="2">
    <source>
        <dbReference type="ARBA" id="ARBA00009060"/>
    </source>
</evidence>
<dbReference type="InterPro" id="IPR044019">
    <property type="entry name" value="Cyanophycin_syn_N"/>
</dbReference>
<keyword evidence="8 13" id="KW-0547">Nucleotide-binding</keyword>
<dbReference type="Proteomes" id="UP000557772">
    <property type="component" value="Unassembled WGS sequence"/>
</dbReference>
<sequence length="994" mass="107624">MPIWPSRPVGTGTTRPPPPRRCAVEPAAPDSGAPPTFPLREGLTTISTNSPTPPADAHLKVLQTRVYRGPNVWSYDQAVHLVVDLGALEAFPTDTLPGFTDRLIELLPRIEEHTCSRGHRGGFVERMREGTWLGHVAEHVALELQQEAGHDLRRGKTREDKNRPGVYNVIFGFYDERVGLAAGELAVRLVNELVHPTADFDFDAERERFLRLAARTAFGPSTAAIIEEAVSRDIPWTRLNQHSLVQLGQGVHAQRIRATMTSNTSALAVDIAGDKHLTGNLLGSAGLPVPKAETVRTADDAVAAARRIGYPVVVKPLDGNHGRGVILDLKSDDEVREAFPLAEEQSRRGVVQVESFITGKDYRCLIIGGRMAAIAERVPAHVVGDGEHTVAELVEITNADPRRGVGHEKVLTRITVDDAAIELVREQGYAMDDVPATGDMVKLALTGNMSTGGISVDRTFDAHPDNVEIAEEAAQLIGLDIAGIDFICPDITAPVRETGGAICEVNAAPGFRMHTHPTVGEPQFIAKPVVDLLFPPGSPSRVPIVAVTGTNGKTTTSRMLAHIMKGLGRKVGMTSTDGIVIDERLVIRADASGPRSARMVLQNPRVDFAVMEVARGGILREGLGYDRNDIAVVTNIQTDHLGMRGIDTLEQLADVKSVVVEAVPRDGFAVLNADDRLVRAMRRRCRGTIVWFSMEPPGSPVRDFIEERCRRGARAVVLEPSDRGEMIVLKQGRRSMPLAWTHLLPSTFGGAARMNVANALAAAGAAFAAGAPLHDIRQGLRTFDTTYYLSPGRLNRVEVNHAEVFVDYCHNPPGMRMLGDFVESYVKARQGAAEHRISRIGMVGAAGDRRDDDIRELGAIAAHHFDVLVLREDANLRRRAPGESAKLLEEGVRAAMADGARCRQVVTVLDELDATRHSVRIANPGDLVMLCVDQHAAVLAELESFTHQAAAGARTDEDCPGDPDLDPQQLTSEAAESSAAEDGELREVLDSQEG</sequence>
<reference evidence="16 17" key="1">
    <citation type="submission" date="2020-05" db="EMBL/GenBank/DDBJ databases">
        <title>Flexivirga sp. ID2601S isolated from air conditioner.</title>
        <authorList>
            <person name="Kim D.H."/>
        </authorList>
    </citation>
    <scope>NUCLEOTIDE SEQUENCE [LARGE SCALE GENOMIC DNA]</scope>
    <source>
        <strain evidence="16 17">ID2601S</strain>
    </source>
</reference>
<dbReference type="SUPFAM" id="SSF56059">
    <property type="entry name" value="Glutathione synthetase ATP-binding domain-like"/>
    <property type="match status" value="1"/>
</dbReference>
<dbReference type="InterPro" id="IPR036615">
    <property type="entry name" value="Mur_ligase_C_dom_sf"/>
</dbReference>
<feature type="domain" description="ATP-grasp" evidence="15">
    <location>
        <begin position="279"/>
        <end position="534"/>
    </location>
</feature>
<feature type="compositionally biased region" description="Basic and acidic residues" evidence="14">
    <location>
        <begin position="983"/>
        <end position="994"/>
    </location>
</feature>
<comment type="catalytic activity">
    <reaction evidence="12">
        <text>[L-4-(L-arginin-2-N-yl)aspartate](n) + L-aspartate + ATP = [L-4-(L-arginin-2-N-yl)aspartate](n)-L-aspartate + ADP + phosphate + H(+)</text>
        <dbReference type="Rhea" id="RHEA:13277"/>
        <dbReference type="Rhea" id="RHEA-COMP:13728"/>
        <dbReference type="Rhea" id="RHEA-COMP:13733"/>
        <dbReference type="ChEBI" id="CHEBI:15378"/>
        <dbReference type="ChEBI" id="CHEBI:29991"/>
        <dbReference type="ChEBI" id="CHEBI:30616"/>
        <dbReference type="ChEBI" id="CHEBI:43474"/>
        <dbReference type="ChEBI" id="CHEBI:137986"/>
        <dbReference type="ChEBI" id="CHEBI:137990"/>
        <dbReference type="ChEBI" id="CHEBI:456216"/>
        <dbReference type="EC" id="6.3.2.29"/>
    </reaction>
</comment>
<dbReference type="GO" id="GO:0071160">
    <property type="term" value="F:cyanophycin synthetase activity (L-aspartate-adding)"/>
    <property type="evidence" value="ECO:0007669"/>
    <property type="project" value="UniProtKB-EC"/>
</dbReference>
<dbReference type="Gene3D" id="3.30.470.20">
    <property type="entry name" value="ATP-grasp fold, B domain"/>
    <property type="match status" value="1"/>
</dbReference>
<dbReference type="InterPro" id="IPR018109">
    <property type="entry name" value="Folylpolyglutamate_synth_CS"/>
</dbReference>
<keyword evidence="17" id="KW-1185">Reference proteome</keyword>
<dbReference type="Pfam" id="PF08245">
    <property type="entry name" value="Mur_ligase_M"/>
    <property type="match status" value="1"/>
</dbReference>